<protein>
    <submittedName>
        <fullName evidence="1">Uncharacterized protein</fullName>
    </submittedName>
</protein>
<evidence type="ECO:0000313" key="2">
    <source>
        <dbReference type="Proteomes" id="UP000887159"/>
    </source>
</evidence>
<dbReference type="Proteomes" id="UP000887159">
    <property type="component" value="Unassembled WGS sequence"/>
</dbReference>
<accession>A0A8X7BCL7</accession>
<sequence>MSKILKRKRTDIPALNTASRVANTKDQKANLIAKTIKENFTGNHRPSNFNTTIDSDVTNALGNFFSLPFSTPIAPTNPDKIAAYISKLKINKSPGTYNITHKMIKYFTTKTIIIPNLYH</sequence>
<gene>
    <name evidence="1" type="ORF">TNCV_931421</name>
</gene>
<comment type="caution">
    <text evidence="1">The sequence shown here is derived from an EMBL/GenBank/DDBJ whole genome shotgun (WGS) entry which is preliminary data.</text>
</comment>
<dbReference type="AlphaFoldDB" id="A0A8X7BCL7"/>
<dbReference type="EMBL" id="BMAU01021378">
    <property type="protein sequence ID" value="GFY27001.1"/>
    <property type="molecule type" value="Genomic_DNA"/>
</dbReference>
<keyword evidence="2" id="KW-1185">Reference proteome</keyword>
<name>A0A8X7BCL7_TRICX</name>
<reference evidence="1" key="1">
    <citation type="submission" date="2020-08" db="EMBL/GenBank/DDBJ databases">
        <title>Multicomponent nature underlies the extraordinary mechanical properties of spider dragline silk.</title>
        <authorList>
            <person name="Kono N."/>
            <person name="Nakamura H."/>
            <person name="Mori M."/>
            <person name="Yoshida Y."/>
            <person name="Ohtoshi R."/>
            <person name="Malay A.D."/>
            <person name="Moran D.A.P."/>
            <person name="Tomita M."/>
            <person name="Numata K."/>
            <person name="Arakawa K."/>
        </authorList>
    </citation>
    <scope>NUCLEOTIDE SEQUENCE</scope>
</reference>
<organism evidence="1 2">
    <name type="scientific">Trichonephila clavipes</name>
    <name type="common">Golden silk orbweaver</name>
    <name type="synonym">Nephila clavipes</name>
    <dbReference type="NCBI Taxonomy" id="2585209"/>
    <lineage>
        <taxon>Eukaryota</taxon>
        <taxon>Metazoa</taxon>
        <taxon>Ecdysozoa</taxon>
        <taxon>Arthropoda</taxon>
        <taxon>Chelicerata</taxon>
        <taxon>Arachnida</taxon>
        <taxon>Araneae</taxon>
        <taxon>Araneomorphae</taxon>
        <taxon>Entelegynae</taxon>
        <taxon>Araneoidea</taxon>
        <taxon>Nephilidae</taxon>
        <taxon>Trichonephila</taxon>
    </lineage>
</organism>
<evidence type="ECO:0000313" key="1">
    <source>
        <dbReference type="EMBL" id="GFY27001.1"/>
    </source>
</evidence>
<proteinExistence type="predicted"/>